<evidence type="ECO:0000313" key="2">
    <source>
        <dbReference type="Proteomes" id="UP000017818"/>
    </source>
</evidence>
<dbReference type="RefSeq" id="WP_009527144.1">
    <property type="nucleotide sequence ID" value="NZ_JH815225.1"/>
</dbReference>
<proteinExistence type="predicted"/>
<accession>V9HPW1</accession>
<dbReference type="EMBL" id="AFZF02000004">
    <property type="protein sequence ID" value="EHL17343.1"/>
    <property type="molecule type" value="Genomic_DNA"/>
</dbReference>
<comment type="caution">
    <text evidence="1">The sequence shown here is derived from an EMBL/GenBank/DDBJ whole genome shotgun (WGS) entry which is preliminary data.</text>
</comment>
<organism evidence="1 2">
    <name type="scientific">Peptoanaerobacter stomatis</name>
    <dbReference type="NCBI Taxonomy" id="796937"/>
    <lineage>
        <taxon>Bacteria</taxon>
        <taxon>Bacillati</taxon>
        <taxon>Bacillota</taxon>
        <taxon>Clostridia</taxon>
        <taxon>Peptostreptococcales</taxon>
        <taxon>Filifactoraceae</taxon>
        <taxon>Peptoanaerobacter</taxon>
    </lineage>
</organism>
<gene>
    <name evidence="1" type="ORF">HMPREF9630_00510</name>
</gene>
<dbReference type="AlphaFoldDB" id="V9HPW1"/>
<dbReference type="OrthoDB" id="6627477at2"/>
<sequence length="494" mass="56941">MAKIGFLFGAGAEICYGLPTGGKFALDIFRQDVSISKKEFIEMRDSIDNTTKYAGNWLPEDYETRSVSTYGKSVIENIVKDTLEHKREYIISNLNAFDSYAEKGKNHIGNIDEIIYNILKRKVSDCQLNNSVSFNPALNEGNKIFKSHYFSALLLIYKGKELRSNLQSELKKIIVSILQLQIGALGSSLVKNINDNLFKKKDEEIDLFDDIGEVLRLNYQSAGVIGVEYLYDNFKSANMESLDDQSKIVYFAKYILEDIFSSVLDYKSLIDSNWHYLYCPKNEWAKFCKISIFLLTVKNYIEQNLLLNITNIGYYDDLKDSIEKSRIEVAKIATTNYNKIIIEKLKEDITYLNGSVAQWYDPYLNKIDTKENLGGRFIVPLLFTQSGTKPMTSIFKSCEYVDLYRDWKEADYIVIVGFGFNKDDEHINGIIRTLVNDDDKKVIIVGRNTSEEEIVERLIIEKTDNITVCNVDGQRTIENKLWIEYILDKINRIE</sequence>
<dbReference type="HOGENOM" id="CLU_531794_0_0_9"/>
<reference evidence="1 2" key="1">
    <citation type="submission" date="2012-05" db="EMBL/GenBank/DDBJ databases">
        <title>The Genome Sequence of Eubacteriaceae bacterium CM2.</title>
        <authorList>
            <consortium name="The Broad Institute Genome Sequencing Platform"/>
            <person name="Earl A."/>
            <person name="Ward D."/>
            <person name="Feldgarden M."/>
            <person name="Gevers D."/>
            <person name="Sizova M."/>
            <person name="Hazen A."/>
            <person name="Epstein S."/>
            <person name="Walker B."/>
            <person name="Young S.K."/>
            <person name="Zeng Q."/>
            <person name="Gargeya S."/>
            <person name="Fitzgerald M."/>
            <person name="Haas B."/>
            <person name="Abouelleil A."/>
            <person name="Alvarado L."/>
            <person name="Arachchi H.M."/>
            <person name="Berlin A."/>
            <person name="Chapman S.B."/>
            <person name="Goldberg J."/>
            <person name="Griggs A."/>
            <person name="Gujja S."/>
            <person name="Hansen M."/>
            <person name="Howarth C."/>
            <person name="Imamovic A."/>
            <person name="Larimer J."/>
            <person name="McCowen C."/>
            <person name="Montmayeur A."/>
            <person name="Murphy C."/>
            <person name="Neiman D."/>
            <person name="Pearson M."/>
            <person name="Priest M."/>
            <person name="Roberts A."/>
            <person name="Saif S."/>
            <person name="Shea T."/>
            <person name="Sisk P."/>
            <person name="Sykes S."/>
            <person name="Wortman J."/>
            <person name="Nusbaum C."/>
            <person name="Birren B."/>
        </authorList>
    </citation>
    <scope>NUCLEOTIDE SEQUENCE [LARGE SCALE GENOMIC DNA]</scope>
    <source>
        <strain evidence="1 2">CM2</strain>
    </source>
</reference>
<dbReference type="Proteomes" id="UP000017818">
    <property type="component" value="Unassembled WGS sequence"/>
</dbReference>
<evidence type="ECO:0008006" key="3">
    <source>
        <dbReference type="Google" id="ProtNLM"/>
    </source>
</evidence>
<protein>
    <recommendedName>
        <fullName evidence="3">SIR2-like domain-containing protein</fullName>
    </recommendedName>
</protein>
<name>V9HPW1_9FIRM</name>
<dbReference type="PATRIC" id="fig|796939.3.peg.1121"/>
<evidence type="ECO:0000313" key="1">
    <source>
        <dbReference type="EMBL" id="EHL17343.1"/>
    </source>
</evidence>